<sequence>MTPQKWSPPVPFPTPSPSHPPPPAPAATTAQPADDLANSTKIPVGCSAPLLALNGQVAHAARHPKDYSSVAEVKFVAEITDPLTRDRKLCKIKCVEGQWIGPLCEHKDDGGRYHPILRSCLLENVPSHVVLTYRNVTIQASQLLFPHDAVLLARCRELGMYKLRGSASLQCQNGKWSDRVPHCVPTTVLTNFAPGTPPTILLSIPTGSAAVEPSGELAVFPGSIVHLECLYSRKMGTPEWSWTATHRSYLTGWAIASDERDWKYRLSIYYSKPTDSGTYTCHTPAPERATNSVAVRVAPVHCDQDRLQSRDAALSVRVEGSRLGQTAAFSCPLGYTIKGAATVTCTGSGHWSHPTPACVPIRCPALMLSDPRMRLVEVNNSYGGHAIFACTFGYTVDPRPGLMCESTGQWDRPLPRCKPILCKAMPVPKHGTVVESLPPETALRTAEAHAEMAKEPSTTTTTTTTAAPNATEEDAAKARKKDTTPRLKLPPLGVGASLRYACHDRYQLIGEPSIVCTETGHWSHPAPTCKPRCPYPGEPANGRLQPVKFAYVPGDKITVSCNVGYVAPLDGRPECRPNGTWSEPLPTCTIYSEV</sequence>
<protein>
    <submittedName>
        <fullName evidence="9">Locomotion-related protein Hikaru genki-like</fullName>
    </submittedName>
</protein>
<feature type="domain" description="Sushi" evidence="7">
    <location>
        <begin position="531"/>
        <end position="590"/>
    </location>
</feature>
<evidence type="ECO:0000256" key="3">
    <source>
        <dbReference type="ARBA" id="ARBA00023157"/>
    </source>
</evidence>
<feature type="domain" description="Sushi" evidence="7">
    <location>
        <begin position="118"/>
        <end position="185"/>
    </location>
</feature>
<evidence type="ECO:0000259" key="7">
    <source>
        <dbReference type="PROSITE" id="PS50923"/>
    </source>
</evidence>
<gene>
    <name evidence="9" type="primary">LOC117640503</name>
</gene>
<evidence type="ECO:0000256" key="2">
    <source>
        <dbReference type="ARBA" id="ARBA00022737"/>
    </source>
</evidence>
<dbReference type="InterPro" id="IPR013783">
    <property type="entry name" value="Ig-like_fold"/>
</dbReference>
<dbReference type="SMART" id="SM00409">
    <property type="entry name" value="IG"/>
    <property type="match status" value="1"/>
</dbReference>
<dbReference type="Gene3D" id="2.10.70.10">
    <property type="entry name" value="Complement Module, domain 1"/>
    <property type="match status" value="5"/>
</dbReference>
<comment type="caution">
    <text evidence="4">Lacks conserved residue(s) required for the propagation of feature annotation.</text>
</comment>
<dbReference type="InterPro" id="IPR000436">
    <property type="entry name" value="Sushi_SCR_CCP_dom"/>
</dbReference>
<accession>A0A6P8Y0D2</accession>
<dbReference type="SUPFAM" id="SSF57535">
    <property type="entry name" value="Complement control module/SCR domain"/>
    <property type="match status" value="5"/>
</dbReference>
<evidence type="ECO:0000259" key="6">
    <source>
        <dbReference type="PROSITE" id="PS50835"/>
    </source>
</evidence>
<dbReference type="InterPro" id="IPR003599">
    <property type="entry name" value="Ig_sub"/>
</dbReference>
<dbReference type="AlphaFoldDB" id="A0A6P8Y0D2"/>
<feature type="disulfide bond" evidence="4">
    <location>
        <begin position="561"/>
        <end position="588"/>
    </location>
</feature>
<feature type="compositionally biased region" description="Basic and acidic residues" evidence="5">
    <location>
        <begin position="474"/>
        <end position="485"/>
    </location>
</feature>
<dbReference type="InterPro" id="IPR036179">
    <property type="entry name" value="Ig-like_dom_sf"/>
</dbReference>
<feature type="disulfide bond" evidence="4">
    <location>
        <begin position="390"/>
        <end position="417"/>
    </location>
</feature>
<dbReference type="FunCoup" id="A0A6P8Y0D2">
    <property type="interactions" value="20"/>
</dbReference>
<dbReference type="PANTHER" id="PTHR45656">
    <property type="entry name" value="PROTEIN CBR-CLEC-78"/>
    <property type="match status" value="1"/>
</dbReference>
<dbReference type="RefSeq" id="XP_034232913.1">
    <property type="nucleotide sequence ID" value="XM_034377022.1"/>
</dbReference>
<dbReference type="SMART" id="SM00032">
    <property type="entry name" value="CCP"/>
    <property type="match status" value="5"/>
</dbReference>
<dbReference type="SUPFAM" id="SSF48726">
    <property type="entry name" value="Immunoglobulin"/>
    <property type="match status" value="1"/>
</dbReference>
<feature type="disulfide bond" evidence="4">
    <location>
        <begin position="302"/>
        <end position="345"/>
    </location>
</feature>
<feature type="domain" description="Ig-like" evidence="6">
    <location>
        <begin position="198"/>
        <end position="298"/>
    </location>
</feature>
<dbReference type="InParanoid" id="A0A6P8Y0D2"/>
<keyword evidence="8" id="KW-1185">Reference proteome</keyword>
<reference evidence="9" key="1">
    <citation type="submission" date="2025-08" db="UniProtKB">
        <authorList>
            <consortium name="RefSeq"/>
        </authorList>
    </citation>
    <scope>IDENTIFICATION</scope>
    <source>
        <tissue evidence="9">Total insect</tissue>
    </source>
</reference>
<feature type="domain" description="Sushi" evidence="7">
    <location>
        <begin position="361"/>
        <end position="419"/>
    </location>
</feature>
<dbReference type="PROSITE" id="PS50835">
    <property type="entry name" value="IG_LIKE"/>
    <property type="match status" value="1"/>
</dbReference>
<dbReference type="CDD" id="cd00033">
    <property type="entry name" value="CCP"/>
    <property type="match status" value="5"/>
</dbReference>
<dbReference type="PANTHER" id="PTHR45656:SF4">
    <property type="entry name" value="PROTEIN CBR-CLEC-78"/>
    <property type="match status" value="1"/>
</dbReference>
<name>A0A6P8Y0D2_THRPL</name>
<feature type="compositionally biased region" description="Pro residues" evidence="5">
    <location>
        <begin position="1"/>
        <end position="25"/>
    </location>
</feature>
<dbReference type="KEGG" id="tpal:117640503"/>
<dbReference type="Proteomes" id="UP000515158">
    <property type="component" value="Unplaced"/>
</dbReference>
<feature type="disulfide bond" evidence="4">
    <location>
        <begin position="331"/>
        <end position="358"/>
    </location>
</feature>
<feature type="compositionally biased region" description="Low complexity" evidence="5">
    <location>
        <begin position="455"/>
        <end position="470"/>
    </location>
</feature>
<dbReference type="PROSITE" id="PS50923">
    <property type="entry name" value="SUSHI"/>
    <property type="match status" value="4"/>
</dbReference>
<organism evidence="9">
    <name type="scientific">Thrips palmi</name>
    <name type="common">Melon thrips</name>
    <dbReference type="NCBI Taxonomy" id="161013"/>
    <lineage>
        <taxon>Eukaryota</taxon>
        <taxon>Metazoa</taxon>
        <taxon>Ecdysozoa</taxon>
        <taxon>Arthropoda</taxon>
        <taxon>Hexapoda</taxon>
        <taxon>Insecta</taxon>
        <taxon>Pterygota</taxon>
        <taxon>Neoptera</taxon>
        <taxon>Paraneoptera</taxon>
        <taxon>Thysanoptera</taxon>
        <taxon>Terebrantia</taxon>
        <taxon>Thripoidea</taxon>
        <taxon>Thripidae</taxon>
        <taxon>Thrips</taxon>
    </lineage>
</organism>
<keyword evidence="4" id="KW-0768">Sushi</keyword>
<keyword evidence="3 4" id="KW-1015">Disulfide bond</keyword>
<evidence type="ECO:0000313" key="8">
    <source>
        <dbReference type="Proteomes" id="UP000515158"/>
    </source>
</evidence>
<evidence type="ECO:0000313" key="9">
    <source>
        <dbReference type="RefSeq" id="XP_034232913.1"/>
    </source>
</evidence>
<feature type="region of interest" description="Disordered" evidence="5">
    <location>
        <begin position="1"/>
        <end position="38"/>
    </location>
</feature>
<dbReference type="InterPro" id="IPR035976">
    <property type="entry name" value="Sushi/SCR/CCP_sf"/>
</dbReference>
<evidence type="ECO:0000256" key="4">
    <source>
        <dbReference type="PROSITE-ProRule" id="PRU00302"/>
    </source>
</evidence>
<dbReference type="OrthoDB" id="6127264at2759"/>
<keyword evidence="2" id="KW-0677">Repeat</keyword>
<feature type="region of interest" description="Disordered" evidence="5">
    <location>
        <begin position="451"/>
        <end position="488"/>
    </location>
</feature>
<dbReference type="InterPro" id="IPR051277">
    <property type="entry name" value="SEZ6_CSMD_C4BPB_Regulators"/>
</dbReference>
<keyword evidence="1" id="KW-0732">Signal</keyword>
<dbReference type="GeneID" id="117640503"/>
<proteinExistence type="predicted"/>
<dbReference type="InterPro" id="IPR007110">
    <property type="entry name" value="Ig-like_dom"/>
</dbReference>
<dbReference type="Pfam" id="PF00084">
    <property type="entry name" value="Sushi"/>
    <property type="match status" value="4"/>
</dbReference>
<feature type="domain" description="Sushi" evidence="7">
    <location>
        <begin position="300"/>
        <end position="360"/>
    </location>
</feature>
<dbReference type="Gene3D" id="2.60.40.10">
    <property type="entry name" value="Immunoglobulins"/>
    <property type="match status" value="1"/>
</dbReference>
<evidence type="ECO:0000256" key="1">
    <source>
        <dbReference type="ARBA" id="ARBA00022729"/>
    </source>
</evidence>
<evidence type="ECO:0000256" key="5">
    <source>
        <dbReference type="SAM" id="MobiDB-lite"/>
    </source>
</evidence>